<keyword evidence="3" id="KW-1185">Reference proteome</keyword>
<protein>
    <submittedName>
        <fullName evidence="2">Uncharacterized protein</fullName>
    </submittedName>
</protein>
<evidence type="ECO:0000256" key="1">
    <source>
        <dbReference type="SAM" id="MobiDB-lite"/>
    </source>
</evidence>
<dbReference type="GeneID" id="64702689"/>
<dbReference type="EMBL" id="JABBWM010000011">
    <property type="protein sequence ID" value="KAG2113819.1"/>
    <property type="molecule type" value="Genomic_DNA"/>
</dbReference>
<feature type="compositionally biased region" description="Polar residues" evidence="1">
    <location>
        <begin position="66"/>
        <end position="75"/>
    </location>
</feature>
<feature type="region of interest" description="Disordered" evidence="1">
    <location>
        <begin position="1"/>
        <end position="125"/>
    </location>
</feature>
<evidence type="ECO:0000313" key="3">
    <source>
        <dbReference type="Proteomes" id="UP000823399"/>
    </source>
</evidence>
<gene>
    <name evidence="2" type="ORF">F5147DRAFT_759064</name>
</gene>
<feature type="compositionally biased region" description="Basic and acidic residues" evidence="1">
    <location>
        <begin position="76"/>
        <end position="92"/>
    </location>
</feature>
<dbReference type="OrthoDB" id="2661285at2759"/>
<dbReference type="RefSeq" id="XP_041296113.1">
    <property type="nucleotide sequence ID" value="XM_041440430.1"/>
</dbReference>
<comment type="caution">
    <text evidence="2">The sequence shown here is derived from an EMBL/GenBank/DDBJ whole genome shotgun (WGS) entry which is preliminary data.</text>
</comment>
<feature type="compositionally biased region" description="Basic residues" evidence="1">
    <location>
        <begin position="39"/>
        <end position="57"/>
    </location>
</feature>
<dbReference type="AlphaFoldDB" id="A0A9P7JXP9"/>
<evidence type="ECO:0000313" key="2">
    <source>
        <dbReference type="EMBL" id="KAG2113819.1"/>
    </source>
</evidence>
<name>A0A9P7JXP9_9AGAM</name>
<organism evidence="2 3">
    <name type="scientific">Suillus discolor</name>
    <dbReference type="NCBI Taxonomy" id="1912936"/>
    <lineage>
        <taxon>Eukaryota</taxon>
        <taxon>Fungi</taxon>
        <taxon>Dikarya</taxon>
        <taxon>Basidiomycota</taxon>
        <taxon>Agaricomycotina</taxon>
        <taxon>Agaricomycetes</taxon>
        <taxon>Agaricomycetidae</taxon>
        <taxon>Boletales</taxon>
        <taxon>Suillineae</taxon>
        <taxon>Suillaceae</taxon>
        <taxon>Suillus</taxon>
    </lineage>
</organism>
<accession>A0A9P7JXP9</accession>
<reference evidence="2" key="1">
    <citation type="journal article" date="2020" name="New Phytol.">
        <title>Comparative genomics reveals dynamic genome evolution in host specialist ectomycorrhizal fungi.</title>
        <authorList>
            <person name="Lofgren L.A."/>
            <person name="Nguyen N.H."/>
            <person name="Vilgalys R."/>
            <person name="Ruytinx J."/>
            <person name="Liao H.L."/>
            <person name="Branco S."/>
            <person name="Kuo A."/>
            <person name="LaButti K."/>
            <person name="Lipzen A."/>
            <person name="Andreopoulos W."/>
            <person name="Pangilinan J."/>
            <person name="Riley R."/>
            <person name="Hundley H."/>
            <person name="Na H."/>
            <person name="Barry K."/>
            <person name="Grigoriev I.V."/>
            <person name="Stajich J.E."/>
            <person name="Kennedy P.G."/>
        </authorList>
    </citation>
    <scope>NUCLEOTIDE SEQUENCE</scope>
    <source>
        <strain evidence="2">FC423</strain>
    </source>
</reference>
<proteinExistence type="predicted"/>
<dbReference type="Proteomes" id="UP000823399">
    <property type="component" value="Unassembled WGS sequence"/>
</dbReference>
<sequence>MSEDHRQELPPEAYGSREATAGESSSQHRSGCGFGQALRKVKKNVTKKVSKRFKRSCRQVPVVQNVDHQGASSNHNIEDASRLHPSDGDKPVTSENLSGCMDQGASGEPAPKVLDVPPGVEEIPDSQLVDAELRGAREGTESMRLLGGHVTSVVSKAEDGPKDLAAADDFQTTYLQPLKIFCH</sequence>